<evidence type="ECO:0000259" key="9">
    <source>
        <dbReference type="Pfam" id="PF03088"/>
    </source>
</evidence>
<comment type="similarity">
    <text evidence="2">Belongs to the strictosidine synthase family.</text>
</comment>
<proteinExistence type="inferred from homology"/>
<feature type="region of interest" description="Disordered" evidence="7">
    <location>
        <begin position="1"/>
        <end position="21"/>
    </location>
</feature>
<dbReference type="InterPro" id="IPR018119">
    <property type="entry name" value="Strictosidine_synth_cons-reg"/>
</dbReference>
<evidence type="ECO:0000256" key="6">
    <source>
        <dbReference type="ARBA" id="ARBA00023180"/>
    </source>
</evidence>
<gene>
    <name evidence="10" type="ORF">RchiOBHm_Chr3g0449291</name>
</gene>
<dbReference type="GO" id="GO:0016787">
    <property type="term" value="F:hydrolase activity"/>
    <property type="evidence" value="ECO:0007669"/>
    <property type="project" value="TreeGrafter"/>
</dbReference>
<dbReference type="Gene3D" id="2.120.10.30">
    <property type="entry name" value="TolB, C-terminal domain"/>
    <property type="match status" value="1"/>
</dbReference>
<dbReference type="GO" id="GO:0016829">
    <property type="term" value="F:lyase activity"/>
    <property type="evidence" value="ECO:0007669"/>
    <property type="project" value="UniProtKB-KW"/>
</dbReference>
<keyword evidence="3" id="KW-0597">Phosphoprotein</keyword>
<evidence type="ECO:0000313" key="10">
    <source>
        <dbReference type="EMBL" id="PRQ41665.1"/>
    </source>
</evidence>
<evidence type="ECO:0000256" key="2">
    <source>
        <dbReference type="ARBA" id="ARBA00009191"/>
    </source>
</evidence>
<keyword evidence="5" id="KW-0732">Signal</keyword>
<name>A0A2P6R5F2_ROSCH</name>
<dbReference type="Proteomes" id="UP000238479">
    <property type="component" value="Chromosome 3"/>
</dbReference>
<dbReference type="GO" id="GO:0005773">
    <property type="term" value="C:vacuole"/>
    <property type="evidence" value="ECO:0007669"/>
    <property type="project" value="UniProtKB-SubCell"/>
</dbReference>
<keyword evidence="4" id="KW-0926">Vacuole</keyword>
<evidence type="ECO:0000256" key="8">
    <source>
        <dbReference type="SAM" id="Phobius"/>
    </source>
</evidence>
<dbReference type="FunFam" id="2.120.10.30:FF:000073">
    <property type="entry name" value="Protein STRICTOSIDINE SYNTHASE-LIKE 6"/>
    <property type="match status" value="1"/>
</dbReference>
<accession>A0A2P6R5F2</accession>
<dbReference type="GO" id="GO:0012505">
    <property type="term" value="C:endomembrane system"/>
    <property type="evidence" value="ECO:0007669"/>
    <property type="project" value="TreeGrafter"/>
</dbReference>
<comment type="caution">
    <text evidence="10">The sequence shown here is derived from an EMBL/GenBank/DDBJ whole genome shotgun (WGS) entry which is preliminary data.</text>
</comment>
<dbReference type="OMA" id="ISTHITM"/>
<dbReference type="PANTHER" id="PTHR10426:SF88">
    <property type="entry name" value="ADIPOCYTE PLASMA MEMBRANE-ASSOCIATED PROTEIN HEMOMUCIN-RELATED"/>
    <property type="match status" value="1"/>
</dbReference>
<dbReference type="Pfam" id="PF20067">
    <property type="entry name" value="SSL_N"/>
    <property type="match status" value="1"/>
</dbReference>
<evidence type="ECO:0000256" key="7">
    <source>
        <dbReference type="SAM" id="MobiDB-lite"/>
    </source>
</evidence>
<dbReference type="PANTHER" id="PTHR10426">
    <property type="entry name" value="STRICTOSIDINE SYNTHASE-RELATED"/>
    <property type="match status" value="1"/>
</dbReference>
<reference evidence="10 11" key="1">
    <citation type="journal article" date="2018" name="Nat. Genet.">
        <title>The Rosa genome provides new insights in the design of modern roses.</title>
        <authorList>
            <person name="Bendahmane M."/>
        </authorList>
    </citation>
    <scope>NUCLEOTIDE SEQUENCE [LARGE SCALE GENOMIC DNA]</scope>
    <source>
        <strain evidence="11">cv. Old Blush</strain>
    </source>
</reference>
<protein>
    <submittedName>
        <fullName evidence="10">Putative strictosidine synthase transcription factor WD40-like family</fullName>
        <ecNumber evidence="10">4.3.3.2</ecNumber>
    </submittedName>
</protein>
<dbReference type="EC" id="4.3.3.2" evidence="10"/>
<dbReference type="STRING" id="74649.A0A2P6R5F2"/>
<keyword evidence="8" id="KW-0812">Transmembrane</keyword>
<evidence type="ECO:0000256" key="5">
    <source>
        <dbReference type="ARBA" id="ARBA00022729"/>
    </source>
</evidence>
<feature type="domain" description="Strictosidine synthase conserved region" evidence="9">
    <location>
        <begin position="181"/>
        <end position="267"/>
    </location>
</feature>
<evidence type="ECO:0000313" key="11">
    <source>
        <dbReference type="Proteomes" id="UP000238479"/>
    </source>
</evidence>
<dbReference type="Gramene" id="PRQ41665">
    <property type="protein sequence ID" value="PRQ41665"/>
    <property type="gene ID" value="RchiOBHm_Chr3g0449291"/>
</dbReference>
<dbReference type="InterPro" id="IPR011042">
    <property type="entry name" value="6-blade_b-propeller_TolB-like"/>
</dbReference>
<organism evidence="10 11">
    <name type="scientific">Rosa chinensis</name>
    <name type="common">China rose</name>
    <dbReference type="NCBI Taxonomy" id="74649"/>
    <lineage>
        <taxon>Eukaryota</taxon>
        <taxon>Viridiplantae</taxon>
        <taxon>Streptophyta</taxon>
        <taxon>Embryophyta</taxon>
        <taxon>Tracheophyta</taxon>
        <taxon>Spermatophyta</taxon>
        <taxon>Magnoliopsida</taxon>
        <taxon>eudicotyledons</taxon>
        <taxon>Gunneridae</taxon>
        <taxon>Pentapetalae</taxon>
        <taxon>rosids</taxon>
        <taxon>fabids</taxon>
        <taxon>Rosales</taxon>
        <taxon>Rosaceae</taxon>
        <taxon>Rosoideae</taxon>
        <taxon>Rosoideae incertae sedis</taxon>
        <taxon>Rosa</taxon>
    </lineage>
</organism>
<dbReference type="SUPFAM" id="SSF63829">
    <property type="entry name" value="Calcium-dependent phosphotriesterase"/>
    <property type="match status" value="1"/>
</dbReference>
<evidence type="ECO:0000256" key="3">
    <source>
        <dbReference type="ARBA" id="ARBA00022553"/>
    </source>
</evidence>
<comment type="subcellular location">
    <subcellularLocation>
        <location evidence="1">Vacuole</location>
    </subcellularLocation>
</comment>
<keyword evidence="10" id="KW-0456">Lyase</keyword>
<evidence type="ECO:0000256" key="4">
    <source>
        <dbReference type="ARBA" id="ARBA00022554"/>
    </source>
</evidence>
<keyword evidence="6" id="KW-0325">Glycoprotein</keyword>
<sequence length="394" mass="43700">MPESNNHNSPSPSTQASRRSSSSSSWPLNFLLFSILVPVAAALLILYQLDSFDPVPLPLHELSHRVTAAPASNAHMLKGSEFIGVGALMAPEDIAYDSKSGLIYTGCADGWVKRVTLNESVADSVVENWVNTGGRPLGLAHGHDGQLLVADTEKGLLSITEDGEVELLTDEAEGVKFKLTDAVDVAKDGMIYFTDASYMYSLKDFFLDLLEGKPHGRFLSYDPTMKETKVLVPDLYFANGVAVSPDQNFVIFCESVMRRCKKYYLQGEKKGNVENFIDNLPGPPDNIRYDGEGHYWIAFPTGITDSWNLTIRYPFIRKWLGIMEKYTARRPHMEKNSGVMAVNLEGEPIAHYFDPGLSAISSGIKIGNYLYCGSIFNPYIIRFDLERHPAHATT</sequence>
<dbReference type="EMBL" id="PDCK01000041">
    <property type="protein sequence ID" value="PRQ41665.1"/>
    <property type="molecule type" value="Genomic_DNA"/>
</dbReference>
<keyword evidence="8" id="KW-0472">Membrane</keyword>
<feature type="transmembrane region" description="Helical" evidence="8">
    <location>
        <begin position="28"/>
        <end position="49"/>
    </location>
</feature>
<dbReference type="OrthoDB" id="5307922at2759"/>
<evidence type="ECO:0000256" key="1">
    <source>
        <dbReference type="ARBA" id="ARBA00004116"/>
    </source>
</evidence>
<keyword evidence="8" id="KW-1133">Transmembrane helix</keyword>
<keyword evidence="11" id="KW-1185">Reference proteome</keyword>
<dbReference type="Pfam" id="PF03088">
    <property type="entry name" value="Str_synth"/>
    <property type="match status" value="1"/>
</dbReference>
<dbReference type="AlphaFoldDB" id="A0A2P6R5F2"/>
<dbReference type="GO" id="GO:0009753">
    <property type="term" value="P:response to jasmonic acid"/>
    <property type="evidence" value="ECO:0007669"/>
    <property type="project" value="UniProtKB-ARBA"/>
</dbReference>